<dbReference type="Proteomes" id="UP001521184">
    <property type="component" value="Unassembled WGS sequence"/>
</dbReference>
<dbReference type="Gene3D" id="1.10.600.10">
    <property type="entry name" value="Farnesyl Diphosphate Synthase"/>
    <property type="match status" value="1"/>
</dbReference>
<dbReference type="SUPFAM" id="SSF48576">
    <property type="entry name" value="Terpenoid synthases"/>
    <property type="match status" value="1"/>
</dbReference>
<reference evidence="1 2" key="1">
    <citation type="journal article" date="2023" name="Plant Dis.">
        <title>First Report of Diplodia intermedia Causing Canker and Dieback Diseases on Apple Trees in Canada.</title>
        <authorList>
            <person name="Ellouze W."/>
            <person name="Ilyukhin E."/>
            <person name="Sulman M."/>
            <person name="Ali S."/>
        </authorList>
    </citation>
    <scope>NUCLEOTIDE SEQUENCE [LARGE SCALE GENOMIC DNA]</scope>
    <source>
        <strain evidence="1 2">M45-28</strain>
    </source>
</reference>
<organism evidence="1 2">
    <name type="scientific">Diplodia intermedia</name>
    <dbReference type="NCBI Taxonomy" id="856260"/>
    <lineage>
        <taxon>Eukaryota</taxon>
        <taxon>Fungi</taxon>
        <taxon>Dikarya</taxon>
        <taxon>Ascomycota</taxon>
        <taxon>Pezizomycotina</taxon>
        <taxon>Dothideomycetes</taxon>
        <taxon>Dothideomycetes incertae sedis</taxon>
        <taxon>Botryosphaeriales</taxon>
        <taxon>Botryosphaeriaceae</taxon>
        <taxon>Diplodia</taxon>
    </lineage>
</organism>
<evidence type="ECO:0008006" key="3">
    <source>
        <dbReference type="Google" id="ProtNLM"/>
    </source>
</evidence>
<evidence type="ECO:0000313" key="1">
    <source>
        <dbReference type="EMBL" id="KAL1639129.1"/>
    </source>
</evidence>
<gene>
    <name evidence="1" type="ORF">SLS58_008216</name>
</gene>
<dbReference type="InterPro" id="IPR008949">
    <property type="entry name" value="Isoprenoid_synthase_dom_sf"/>
</dbReference>
<evidence type="ECO:0000313" key="2">
    <source>
        <dbReference type="Proteomes" id="UP001521184"/>
    </source>
</evidence>
<name>A0ABR3THW3_9PEZI</name>
<keyword evidence="2" id="KW-1185">Reference proteome</keyword>
<protein>
    <recommendedName>
        <fullName evidence="3">Sesquiterpene cyclase</fullName>
    </recommendedName>
</protein>
<sequence>MTATANTRLASAEDHAHLFSVNYSYDYLRDVSLDYLQLPSLQLNEHLTSGTLLARAGVASSSRSDGAGAHWIPIFPASAGIASRTALRVFRQSKHWRTVLAAGADALQHFLRDDSFQQAVRSGKTFSKISAKLLHNVEDGFLRFAVYLFPDADEEQVRLLAIVMVYIFVFDDLWEMEDGEDVAKLRDDFVSRLQVRPTTASSPDGQTTTTPLQAMIDSSIAALRGPRFASTGGQEVIDELISFCSHAPPPPRPFRDLGDYLAYRREDAAYPCILACTKFAINSTVAIRSPRLARMVELMGNHMIYANDLGSFAKEKRAHAAGKIRHLINSVHVVGQLLGLPSDDAAKGVVYGLQLQAECDMDAEVARLLREDGLDAEEWRFLDACLVLTAGNLLCTSIMDRYGGEQGRL</sequence>
<accession>A0ABR3THW3</accession>
<dbReference type="EMBL" id="JAKEKT020000068">
    <property type="protein sequence ID" value="KAL1639129.1"/>
    <property type="molecule type" value="Genomic_DNA"/>
</dbReference>
<comment type="caution">
    <text evidence="1">The sequence shown here is derived from an EMBL/GenBank/DDBJ whole genome shotgun (WGS) entry which is preliminary data.</text>
</comment>
<proteinExistence type="predicted"/>
<dbReference type="Pfam" id="PF19086">
    <property type="entry name" value="Terpene_syn_C_2"/>
    <property type="match status" value="1"/>
</dbReference>